<comment type="caution">
    <text evidence="2">The sequence shown here is derived from an EMBL/GenBank/DDBJ whole genome shotgun (WGS) entry which is preliminary data.</text>
</comment>
<evidence type="ECO:0000256" key="1">
    <source>
        <dbReference type="SAM" id="MobiDB-lite"/>
    </source>
</evidence>
<feature type="compositionally biased region" description="Gly residues" evidence="1">
    <location>
        <begin position="58"/>
        <end position="67"/>
    </location>
</feature>
<gene>
    <name evidence="2" type="ORF">OUZ56_007708</name>
</gene>
<keyword evidence="3" id="KW-1185">Reference proteome</keyword>
<name>A0ABR0AAX4_9CRUS</name>
<accession>A0ABR0AAX4</accession>
<dbReference type="EMBL" id="JAOYFB010000037">
    <property type="protein sequence ID" value="KAK4022229.1"/>
    <property type="molecule type" value="Genomic_DNA"/>
</dbReference>
<evidence type="ECO:0000313" key="2">
    <source>
        <dbReference type="EMBL" id="KAK4022229.1"/>
    </source>
</evidence>
<reference evidence="2 3" key="1">
    <citation type="journal article" date="2023" name="Nucleic Acids Res.">
        <title>The hologenome of Daphnia magna reveals possible DNA methylation and microbiome-mediated evolution of the host genome.</title>
        <authorList>
            <person name="Chaturvedi A."/>
            <person name="Li X."/>
            <person name="Dhandapani V."/>
            <person name="Marshall H."/>
            <person name="Kissane S."/>
            <person name="Cuenca-Cambronero M."/>
            <person name="Asole G."/>
            <person name="Calvet F."/>
            <person name="Ruiz-Romero M."/>
            <person name="Marangio P."/>
            <person name="Guigo R."/>
            <person name="Rago D."/>
            <person name="Mirbahai L."/>
            <person name="Eastwood N."/>
            <person name="Colbourne J.K."/>
            <person name="Zhou J."/>
            <person name="Mallon E."/>
            <person name="Orsini L."/>
        </authorList>
    </citation>
    <scope>NUCLEOTIDE SEQUENCE [LARGE SCALE GENOMIC DNA]</scope>
    <source>
        <strain evidence="2">LRV0_1</strain>
    </source>
</reference>
<sequence length="67" mass="7125">MISLSNVTSDCARGPALCSIRPRSPKKREKDPLMVLADKISAPMASQVQQRPKRGGHIHSGGGCIGK</sequence>
<feature type="region of interest" description="Disordered" evidence="1">
    <location>
        <begin position="43"/>
        <end position="67"/>
    </location>
</feature>
<protein>
    <submittedName>
        <fullName evidence="2">Uncharacterized protein</fullName>
    </submittedName>
</protein>
<organism evidence="2 3">
    <name type="scientific">Daphnia magna</name>
    <dbReference type="NCBI Taxonomy" id="35525"/>
    <lineage>
        <taxon>Eukaryota</taxon>
        <taxon>Metazoa</taxon>
        <taxon>Ecdysozoa</taxon>
        <taxon>Arthropoda</taxon>
        <taxon>Crustacea</taxon>
        <taxon>Branchiopoda</taxon>
        <taxon>Diplostraca</taxon>
        <taxon>Cladocera</taxon>
        <taxon>Anomopoda</taxon>
        <taxon>Daphniidae</taxon>
        <taxon>Daphnia</taxon>
    </lineage>
</organism>
<proteinExistence type="predicted"/>
<evidence type="ECO:0000313" key="3">
    <source>
        <dbReference type="Proteomes" id="UP001234178"/>
    </source>
</evidence>
<dbReference type="Proteomes" id="UP001234178">
    <property type="component" value="Unassembled WGS sequence"/>
</dbReference>